<feature type="domain" description="Helicase ATP-binding" evidence="3">
    <location>
        <begin position="33"/>
        <end position="212"/>
    </location>
</feature>
<keyword evidence="6" id="KW-1185">Reference proteome</keyword>
<dbReference type="PROSITE" id="PS51192">
    <property type="entry name" value="HELICASE_ATP_BIND_1"/>
    <property type="match status" value="1"/>
</dbReference>
<evidence type="ECO:0000256" key="1">
    <source>
        <dbReference type="ARBA" id="ARBA00022741"/>
    </source>
</evidence>
<dbReference type="RefSeq" id="WP_249289188.1">
    <property type="nucleotide sequence ID" value="NZ_JACRSQ010000001.1"/>
</dbReference>
<gene>
    <name evidence="5" type="ORF">H8730_01245</name>
</gene>
<evidence type="ECO:0000313" key="6">
    <source>
        <dbReference type="Proteomes" id="UP000657006"/>
    </source>
</evidence>
<dbReference type="PANTHER" id="PTHR47962">
    <property type="entry name" value="ATP-DEPENDENT HELICASE LHR-RELATED-RELATED"/>
    <property type="match status" value="1"/>
</dbReference>
<sequence>MSGFYERLAPFIQDYIYRHKWDELRDVQTAACSILFDTNLNLLLSSGTASGKTEAAFLPVLTLLEQNPSRSVGVLYVSPLKALINDQFYRLEELLEEGHIPVTKWHGDVSSAAKDRLLRNPQGILQITPESLEAMLMRRSSTLHRLFGDLRFVVIDEVHYFMGAERGAQLLCILERLARIIGYSPRRIGLSATVGDPDMAGKWLSQGSGIGYKAPRFSSKGRRVRLSVEYFPLSDEAGPGLYRKEDYYQYLLDITKGRRCILFSNSKAEVEENIAYLKRLAKRQHLPDIYFVHHGNVSASLREVAEQRMKQETGPMVTGATVTLELGIDLGNLERIVQTGTTYSVSSFVQRLGRTGRRGNPSEMWFAFRREVEEEDDVLYRGIHWEFLYALAVIRLYLRERWIEPIAGDPLPYGLLYHQTMSFLAGAGEASPAVLAQNLLTLTPFQKITKEEYRELLLYMLDRDQLEKTETGTLMIGLRGEQKINDYDFFSVFETGKEITVCHRETVIGTIQEFYPPGTRFSLAGQNWEVLEVESKQGRVYVTPVRGFSANTWVTPFATAVHTRIMKTMRDVLWEDTVEPYLQPTAALHLQETRNRMRRAQVSDTGLLPLSGSEYALFSWLGTKALMALSYALKQAGVENTIYFQKFIPVCLLIHWPKEEKALAALIRDMKSKPLDKFSFPIPPEEAPPGKFNEFIPASMLRRQYIENYIDVEDMQANLLFWRQ</sequence>
<feature type="domain" description="Helicase C-terminal" evidence="4">
    <location>
        <begin position="246"/>
        <end position="404"/>
    </location>
</feature>
<dbReference type="Proteomes" id="UP000657006">
    <property type="component" value="Unassembled WGS sequence"/>
</dbReference>
<organism evidence="5 6">
    <name type="scientific">Bianquea renquensis</name>
    <dbReference type="NCBI Taxonomy" id="2763661"/>
    <lineage>
        <taxon>Bacteria</taxon>
        <taxon>Bacillati</taxon>
        <taxon>Bacillota</taxon>
        <taxon>Clostridia</taxon>
        <taxon>Eubacteriales</taxon>
        <taxon>Bianqueaceae</taxon>
        <taxon>Bianquea</taxon>
    </lineage>
</organism>
<dbReference type="SUPFAM" id="SSF52540">
    <property type="entry name" value="P-loop containing nucleoside triphosphate hydrolases"/>
    <property type="match status" value="1"/>
</dbReference>
<dbReference type="InterPro" id="IPR011545">
    <property type="entry name" value="DEAD/DEAH_box_helicase_dom"/>
</dbReference>
<dbReference type="GO" id="GO:0003677">
    <property type="term" value="F:DNA binding"/>
    <property type="evidence" value="ECO:0007669"/>
    <property type="project" value="TreeGrafter"/>
</dbReference>
<dbReference type="GO" id="GO:0005524">
    <property type="term" value="F:ATP binding"/>
    <property type="evidence" value="ECO:0007669"/>
    <property type="project" value="UniProtKB-KW"/>
</dbReference>
<dbReference type="PROSITE" id="PS51194">
    <property type="entry name" value="HELICASE_CTER"/>
    <property type="match status" value="1"/>
</dbReference>
<protein>
    <submittedName>
        <fullName evidence="5">DEAD/DEAH box helicase</fullName>
    </submittedName>
</protein>
<accession>A0A926DPL2</accession>
<dbReference type="InterPro" id="IPR001650">
    <property type="entry name" value="Helicase_C-like"/>
</dbReference>
<keyword evidence="5" id="KW-0347">Helicase</keyword>
<dbReference type="AlphaFoldDB" id="A0A926DPL2"/>
<dbReference type="Pfam" id="PF00271">
    <property type="entry name" value="Helicase_C"/>
    <property type="match status" value="1"/>
</dbReference>
<reference evidence="5" key="1">
    <citation type="submission" date="2020-08" db="EMBL/GenBank/DDBJ databases">
        <title>Genome public.</title>
        <authorList>
            <person name="Liu C."/>
            <person name="Sun Q."/>
        </authorList>
    </citation>
    <scope>NUCLEOTIDE SEQUENCE</scope>
    <source>
        <strain evidence="5">NSJ-32</strain>
    </source>
</reference>
<dbReference type="GO" id="GO:0004386">
    <property type="term" value="F:helicase activity"/>
    <property type="evidence" value="ECO:0007669"/>
    <property type="project" value="UniProtKB-KW"/>
</dbReference>
<dbReference type="GO" id="GO:0016887">
    <property type="term" value="F:ATP hydrolysis activity"/>
    <property type="evidence" value="ECO:0007669"/>
    <property type="project" value="TreeGrafter"/>
</dbReference>
<dbReference type="Gene3D" id="3.40.50.300">
    <property type="entry name" value="P-loop containing nucleotide triphosphate hydrolases"/>
    <property type="match status" value="2"/>
</dbReference>
<dbReference type="InterPro" id="IPR027417">
    <property type="entry name" value="P-loop_NTPase"/>
</dbReference>
<dbReference type="CDD" id="cd17922">
    <property type="entry name" value="DEXHc_LHR-like"/>
    <property type="match status" value="1"/>
</dbReference>
<dbReference type="Pfam" id="PF00270">
    <property type="entry name" value="DEAD"/>
    <property type="match status" value="1"/>
</dbReference>
<evidence type="ECO:0000256" key="2">
    <source>
        <dbReference type="ARBA" id="ARBA00022840"/>
    </source>
</evidence>
<comment type="caution">
    <text evidence="5">The sequence shown here is derived from an EMBL/GenBank/DDBJ whole genome shotgun (WGS) entry which is preliminary data.</text>
</comment>
<evidence type="ECO:0000313" key="5">
    <source>
        <dbReference type="EMBL" id="MBC8542176.1"/>
    </source>
</evidence>
<keyword evidence="5" id="KW-0378">Hydrolase</keyword>
<dbReference type="InterPro" id="IPR052511">
    <property type="entry name" value="ATP-dep_Helicase"/>
</dbReference>
<dbReference type="InterPro" id="IPR014001">
    <property type="entry name" value="Helicase_ATP-bd"/>
</dbReference>
<proteinExistence type="predicted"/>
<keyword evidence="2" id="KW-0067">ATP-binding</keyword>
<dbReference type="EMBL" id="JACRSQ010000001">
    <property type="protein sequence ID" value="MBC8542176.1"/>
    <property type="molecule type" value="Genomic_DNA"/>
</dbReference>
<dbReference type="PANTHER" id="PTHR47962:SF5">
    <property type="entry name" value="ATP-DEPENDENT HELICASE LHR-RELATED"/>
    <property type="match status" value="1"/>
</dbReference>
<dbReference type="SMART" id="SM00490">
    <property type="entry name" value="HELICc"/>
    <property type="match status" value="1"/>
</dbReference>
<dbReference type="SMART" id="SM00487">
    <property type="entry name" value="DEXDc"/>
    <property type="match status" value="1"/>
</dbReference>
<name>A0A926DPL2_9FIRM</name>
<evidence type="ECO:0000259" key="4">
    <source>
        <dbReference type="PROSITE" id="PS51194"/>
    </source>
</evidence>
<evidence type="ECO:0000259" key="3">
    <source>
        <dbReference type="PROSITE" id="PS51192"/>
    </source>
</evidence>
<keyword evidence="1" id="KW-0547">Nucleotide-binding</keyword>